<dbReference type="EMBL" id="BLWA01000021">
    <property type="protein sequence ID" value="GFM94810.1"/>
    <property type="molecule type" value="Genomic_DNA"/>
</dbReference>
<dbReference type="AlphaFoldDB" id="A0A3M4W4U1"/>
<dbReference type="Proteomes" id="UP000278332">
    <property type="component" value="Unassembled WGS sequence"/>
</dbReference>
<sequence>MRIDGPSSRSYPIKRKPKKAPSTVEGTFEEIDGDVDVELPARPAQASRRESSGDAQIGSTANVPARPQDIIFPRSMSTRVANALASYLTTASFVDWDLEVSGLDLHV</sequence>
<protein>
    <submittedName>
        <fullName evidence="3">Uncharacterized protein</fullName>
    </submittedName>
</protein>
<organism evidence="3 4">
    <name type="scientific">Pseudomonas cichorii</name>
    <dbReference type="NCBI Taxonomy" id="36746"/>
    <lineage>
        <taxon>Bacteria</taxon>
        <taxon>Pseudomonadati</taxon>
        <taxon>Pseudomonadota</taxon>
        <taxon>Gammaproteobacteria</taxon>
        <taxon>Pseudomonadales</taxon>
        <taxon>Pseudomonadaceae</taxon>
        <taxon>Pseudomonas</taxon>
    </lineage>
</organism>
<dbReference type="OrthoDB" id="7026878at2"/>
<dbReference type="RefSeq" id="WP_025258920.1">
    <property type="nucleotide sequence ID" value="NZ_BLVX01000002.1"/>
</dbReference>
<evidence type="ECO:0000313" key="3">
    <source>
        <dbReference type="EMBL" id="RMR58927.1"/>
    </source>
</evidence>
<feature type="region of interest" description="Disordered" evidence="1">
    <location>
        <begin position="1"/>
        <end position="62"/>
    </location>
</feature>
<comment type="caution">
    <text evidence="3">The sequence shown here is derived from an EMBL/GenBank/DDBJ whole genome shotgun (WGS) entry which is preliminary data.</text>
</comment>
<reference evidence="2 5" key="2">
    <citation type="submission" date="2020-05" db="EMBL/GenBank/DDBJ databases">
        <title>Genetic diversity of Pseudomonas cichorii.</title>
        <authorList>
            <person name="Tani S."/>
            <person name="Yagi H."/>
            <person name="Hashimoto S."/>
            <person name="Iiyama K."/>
            <person name="Furuya N."/>
        </authorList>
    </citation>
    <scope>NUCLEOTIDE SEQUENCE [LARGE SCALE GENOMIC DNA]</scope>
    <source>
        <strain evidence="2 5">LMG 2162</strain>
    </source>
</reference>
<keyword evidence="5" id="KW-1185">Reference proteome</keyword>
<evidence type="ECO:0000313" key="4">
    <source>
        <dbReference type="Proteomes" id="UP000278332"/>
    </source>
</evidence>
<dbReference type="EMBL" id="RBRY01000063">
    <property type="protein sequence ID" value="RMR58927.1"/>
    <property type="molecule type" value="Genomic_DNA"/>
</dbReference>
<feature type="compositionally biased region" description="Polar residues" evidence="1">
    <location>
        <begin position="53"/>
        <end position="62"/>
    </location>
</feature>
<proteinExistence type="predicted"/>
<dbReference type="Proteomes" id="UP000614982">
    <property type="component" value="Unassembled WGS sequence"/>
</dbReference>
<reference evidence="3 4" key="1">
    <citation type="submission" date="2018-08" db="EMBL/GenBank/DDBJ databases">
        <title>Recombination of ecologically and evolutionarily significant loci maintains genetic cohesion in the Pseudomonas syringae species complex.</title>
        <authorList>
            <person name="Dillon M."/>
            <person name="Thakur S."/>
            <person name="Almeida R.N.D."/>
            <person name="Weir B.S."/>
            <person name="Guttman D.S."/>
        </authorList>
    </citation>
    <scope>NUCLEOTIDE SEQUENCE [LARGE SCALE GENOMIC DNA]</scope>
    <source>
        <strain evidence="3 4">ICMP 6917</strain>
    </source>
</reference>
<evidence type="ECO:0000313" key="5">
    <source>
        <dbReference type="Proteomes" id="UP000614982"/>
    </source>
</evidence>
<dbReference type="GeneID" id="45541314"/>
<feature type="compositionally biased region" description="Acidic residues" evidence="1">
    <location>
        <begin position="27"/>
        <end position="37"/>
    </location>
</feature>
<evidence type="ECO:0000313" key="2">
    <source>
        <dbReference type="EMBL" id="GFM94810.1"/>
    </source>
</evidence>
<name>A0A3M4W4U1_PSECI</name>
<gene>
    <name evidence="3" type="ORF">ALP84_00721</name>
    <name evidence="2" type="ORF">PSCICP_47820</name>
</gene>
<accession>A0A3M4W4U1</accession>
<evidence type="ECO:0000256" key="1">
    <source>
        <dbReference type="SAM" id="MobiDB-lite"/>
    </source>
</evidence>